<proteinExistence type="predicted"/>
<evidence type="ECO:0000313" key="4">
    <source>
        <dbReference type="Proteomes" id="UP000427716"/>
    </source>
</evidence>
<dbReference type="AlphaFoldDB" id="A0A6I6CY78"/>
<evidence type="ECO:0000313" key="3">
    <source>
        <dbReference type="EMBL" id="QGT79356.1"/>
    </source>
</evidence>
<keyword evidence="4" id="KW-1185">Reference proteome</keyword>
<dbReference type="PANTHER" id="PTHR43861">
    <property type="entry name" value="TRANS-ACONITATE 2-METHYLTRANSFERASE-RELATED"/>
    <property type="match status" value="1"/>
</dbReference>
<evidence type="ECO:0000259" key="2">
    <source>
        <dbReference type="Pfam" id="PF13649"/>
    </source>
</evidence>
<dbReference type="InterPro" id="IPR029063">
    <property type="entry name" value="SAM-dependent_MTases_sf"/>
</dbReference>
<dbReference type="InterPro" id="IPR041698">
    <property type="entry name" value="Methyltransf_25"/>
</dbReference>
<protein>
    <submittedName>
        <fullName evidence="3">Methyltransferase domain-containing protein</fullName>
    </submittedName>
</protein>
<reference evidence="3 4" key="1">
    <citation type="submission" date="2019-11" db="EMBL/GenBank/DDBJ databases">
        <authorList>
            <person name="Zhang J."/>
            <person name="Sun C."/>
        </authorList>
    </citation>
    <scope>NUCLEOTIDE SEQUENCE [LARGE SCALE GENOMIC DNA]</scope>
    <source>
        <strain evidence="4">sp2</strain>
    </source>
</reference>
<dbReference type="KEGG" id="ghl:GM160_10970"/>
<organism evidence="3 4">
    <name type="scientific">Guyparkeria halophila</name>
    <dbReference type="NCBI Taxonomy" id="47960"/>
    <lineage>
        <taxon>Bacteria</taxon>
        <taxon>Pseudomonadati</taxon>
        <taxon>Pseudomonadota</taxon>
        <taxon>Gammaproteobacteria</taxon>
        <taxon>Chromatiales</taxon>
        <taxon>Thioalkalibacteraceae</taxon>
        <taxon>Guyparkeria</taxon>
    </lineage>
</organism>
<keyword evidence="1 3" id="KW-0808">Transferase</keyword>
<dbReference type="CDD" id="cd02440">
    <property type="entry name" value="AdoMet_MTases"/>
    <property type="match status" value="1"/>
</dbReference>
<name>A0A6I6CY78_9GAMM</name>
<evidence type="ECO:0000256" key="1">
    <source>
        <dbReference type="ARBA" id="ARBA00022679"/>
    </source>
</evidence>
<dbReference type="GO" id="GO:0008168">
    <property type="term" value="F:methyltransferase activity"/>
    <property type="evidence" value="ECO:0007669"/>
    <property type="project" value="UniProtKB-KW"/>
</dbReference>
<sequence length="201" mass="22218">MSEFWNEKYGQVDFLYGTHPNEFLLSQAWRLPTGGRVLVLGDGEGRNGVWLAEQGFDVTSVDYSAVGCEKARQLADERDVSLAVHCADLTEWDWEEDGFDAVVLIYLHFEPPARREVYRRAAAALRPGGLLIVELFHPRQLAYQSGGPKRADMLVRASDLSQDLPGLEWLILAEGKALLDEGPGHQGPGFVTHGVGRRAGS</sequence>
<dbReference type="EMBL" id="CP046415">
    <property type="protein sequence ID" value="QGT79356.1"/>
    <property type="molecule type" value="Genomic_DNA"/>
</dbReference>
<dbReference type="Gene3D" id="3.40.50.150">
    <property type="entry name" value="Vaccinia Virus protein VP39"/>
    <property type="match status" value="1"/>
</dbReference>
<gene>
    <name evidence="3" type="ORF">GM160_10970</name>
</gene>
<dbReference type="Proteomes" id="UP000427716">
    <property type="component" value="Chromosome"/>
</dbReference>
<dbReference type="PANTHER" id="PTHR43861:SF3">
    <property type="entry name" value="PUTATIVE (AFU_ORTHOLOGUE AFUA_2G14390)-RELATED"/>
    <property type="match status" value="1"/>
</dbReference>
<dbReference type="RefSeq" id="WP_136867319.1">
    <property type="nucleotide sequence ID" value="NZ_CP046415.1"/>
</dbReference>
<accession>A0A6I6CY78</accession>
<feature type="domain" description="Methyltransferase" evidence="2">
    <location>
        <begin position="37"/>
        <end position="129"/>
    </location>
</feature>
<keyword evidence="3" id="KW-0489">Methyltransferase</keyword>
<dbReference type="Pfam" id="PF13649">
    <property type="entry name" value="Methyltransf_25"/>
    <property type="match status" value="1"/>
</dbReference>
<dbReference type="GO" id="GO:0032259">
    <property type="term" value="P:methylation"/>
    <property type="evidence" value="ECO:0007669"/>
    <property type="project" value="UniProtKB-KW"/>
</dbReference>
<dbReference type="SUPFAM" id="SSF53335">
    <property type="entry name" value="S-adenosyl-L-methionine-dependent methyltransferases"/>
    <property type="match status" value="1"/>
</dbReference>